<keyword evidence="12 23" id="KW-1133">Transmembrane helix</keyword>
<evidence type="ECO:0000256" key="8">
    <source>
        <dbReference type="ARBA" id="ARBA00022607"/>
    </source>
</evidence>
<keyword evidence="14 23" id="KW-0406">Ion transport</keyword>
<keyword evidence="19" id="KW-0449">Lipoprotein</keyword>
<dbReference type="Proteomes" id="UP000008227">
    <property type="component" value="Chromosome 6"/>
</dbReference>
<keyword evidence="26" id="KW-1185">Reference proteome</keyword>
<keyword evidence="5" id="KW-1003">Cell membrane</keyword>
<keyword evidence="9 23" id="KW-0812">Transmembrane</keyword>
<dbReference type="Bgee" id="ENSSSCG00000021374">
    <property type="expression patterns" value="Expressed in longissimus lumborum muscle and 45 other cell types or tissues"/>
</dbReference>
<evidence type="ECO:0000256" key="3">
    <source>
        <dbReference type="ARBA" id="ARBA00005948"/>
    </source>
</evidence>
<evidence type="ECO:0000313" key="25">
    <source>
        <dbReference type="Ensembl" id="ENSSSCP00000060687.1"/>
    </source>
</evidence>
<feature type="chain" id="PRO_5023976147" description="FXYD domain-containing ion transport regulator" evidence="23">
    <location>
        <begin position="21"/>
        <end position="238"/>
    </location>
</feature>
<evidence type="ECO:0000256" key="23">
    <source>
        <dbReference type="RuleBase" id="RU364131"/>
    </source>
</evidence>
<proteinExistence type="evidence at protein level"/>
<dbReference type="Pfam" id="PF02038">
    <property type="entry name" value="ATP1G1_PLM_MAT8"/>
    <property type="match status" value="1"/>
</dbReference>
<dbReference type="GO" id="GO:0016324">
    <property type="term" value="C:apical plasma membrane"/>
    <property type="evidence" value="ECO:0007669"/>
    <property type="project" value="UniProtKB-SubCell"/>
</dbReference>
<evidence type="ECO:0000256" key="12">
    <source>
        <dbReference type="ARBA" id="ARBA00022989"/>
    </source>
</evidence>
<evidence type="ECO:0000256" key="11">
    <source>
        <dbReference type="ARBA" id="ARBA00022958"/>
    </source>
</evidence>
<comment type="similarity">
    <text evidence="3 23">Belongs to the FXYD family.</text>
</comment>
<feature type="compositionally biased region" description="Pro residues" evidence="24">
    <location>
        <begin position="205"/>
        <end position="221"/>
    </location>
</feature>
<dbReference type="CDD" id="cd20317">
    <property type="entry name" value="FXYD1"/>
    <property type="match status" value="1"/>
</dbReference>
<protein>
    <recommendedName>
        <fullName evidence="23">FXYD domain-containing ion transport regulator</fullName>
    </recommendedName>
</protein>
<evidence type="ECO:0000256" key="24">
    <source>
        <dbReference type="SAM" id="MobiDB-lite"/>
    </source>
</evidence>
<dbReference type="GO" id="GO:0005890">
    <property type="term" value="C:sodium:potassium-exchanging ATPase complex"/>
    <property type="evidence" value="ECO:0007669"/>
    <property type="project" value="UniProtKB-ARBA"/>
</dbReference>
<dbReference type="ExpressionAtlas" id="A0A5G2QF78">
    <property type="expression patterns" value="baseline and differential"/>
</dbReference>
<evidence type="ECO:0000256" key="1">
    <source>
        <dbReference type="ARBA" id="ARBA00004247"/>
    </source>
</evidence>
<evidence type="ECO:0000256" key="9">
    <source>
        <dbReference type="ARBA" id="ARBA00022692"/>
    </source>
</evidence>
<evidence type="ECO:0000313" key="26">
    <source>
        <dbReference type="Proteomes" id="UP000008227"/>
    </source>
</evidence>
<evidence type="ECO:0000256" key="7">
    <source>
        <dbReference type="ARBA" id="ARBA00022553"/>
    </source>
</evidence>
<dbReference type="GeneTree" id="ENSGT00990000209743"/>
<organism evidence="25 26">
    <name type="scientific">Sus scrofa</name>
    <name type="common">Pig</name>
    <dbReference type="NCBI Taxonomy" id="9823"/>
    <lineage>
        <taxon>Eukaryota</taxon>
        <taxon>Metazoa</taxon>
        <taxon>Chordata</taxon>
        <taxon>Craniata</taxon>
        <taxon>Vertebrata</taxon>
        <taxon>Euteleostomi</taxon>
        <taxon>Mammalia</taxon>
        <taxon>Eutheria</taxon>
        <taxon>Laurasiatheria</taxon>
        <taxon>Artiodactyla</taxon>
        <taxon>Suina</taxon>
        <taxon>Suidae</taxon>
        <taxon>Sus</taxon>
    </lineage>
</organism>
<evidence type="ECO:0000256" key="18">
    <source>
        <dbReference type="ARBA" id="ARBA00023206"/>
    </source>
</evidence>
<accession>A0A5G2QF78</accession>
<keyword evidence="7" id="KW-0597">Phosphoprotein</keyword>
<evidence type="ECO:0000256" key="14">
    <source>
        <dbReference type="ARBA" id="ARBA00023065"/>
    </source>
</evidence>
<keyword evidence="17" id="KW-0739">Sodium transport</keyword>
<evidence type="ECO:0000256" key="17">
    <source>
        <dbReference type="ARBA" id="ARBA00023201"/>
    </source>
</evidence>
<dbReference type="Ensembl" id="ENSSSCT00000067987.2">
    <property type="protein sequence ID" value="ENSSSCP00000060687.1"/>
    <property type="gene ID" value="ENSSSCG00000021374.4"/>
</dbReference>
<feature type="transmembrane region" description="Helical" evidence="23">
    <location>
        <begin position="36"/>
        <end position="56"/>
    </location>
</feature>
<evidence type="ECO:0000256" key="16">
    <source>
        <dbReference type="ARBA" id="ARBA00023139"/>
    </source>
</evidence>
<keyword evidence="11" id="KW-0630">Potassium</keyword>
<evidence type="ECO:0000256" key="5">
    <source>
        <dbReference type="ARBA" id="ARBA00022475"/>
    </source>
</evidence>
<dbReference type="InterPro" id="IPR047281">
    <property type="entry name" value="PLM"/>
</dbReference>
<evidence type="ECO:0000256" key="21">
    <source>
        <dbReference type="ARBA" id="ARBA00034690"/>
    </source>
</evidence>
<sequence>MASLSHILVLWVGILTVVNAEAPQEHDPFTYDYQSLRIGGLIIAGILFILGILIVLSRRCRCKFNQQQRTGEPDEEEGTFRSSIRREFGGDFGCFQEPLPLSSLGAWREGLDLKLQVGELHCLAPTFQRSWGAPPDTRTLCVPPQVCPPAGGRNTWRYGTQPGPAALTRLRGGSGERRGRRAGVGGLEGSPASYPFHSHRIPLAPDAPHPPSARPPPPGLHSPPALRPQTPLCCPDFQ</sequence>
<name>A0A5G2QF78_PIG</name>
<evidence type="ECO:0000256" key="13">
    <source>
        <dbReference type="ARBA" id="ARBA00023053"/>
    </source>
</evidence>
<reference evidence="25" key="2">
    <citation type="journal article" date="2020" name="Gigascience">
        <title>An improved pig reference genome sequence to enable pig genetics and genomics research.</title>
        <authorList>
            <person name="Warr A."/>
            <person name="Affara N."/>
            <person name="Aken B."/>
            <person name="Beiki H."/>
            <person name="Bickhart D.M."/>
            <person name="Billis K."/>
            <person name="Chow W."/>
            <person name="Eory L."/>
            <person name="Finlayson H.A."/>
            <person name="Flicek P."/>
            <person name="Giron C.G."/>
            <person name="Griffin D.K."/>
            <person name="Hall R."/>
            <person name="Hannum G."/>
            <person name="Hourlier T."/>
            <person name="Howe K."/>
            <person name="Hume D.A."/>
            <person name="Izuogu O."/>
            <person name="Kim K."/>
            <person name="Koren S."/>
            <person name="Liu H."/>
            <person name="Manchanda N."/>
            <person name="Martin F.J."/>
            <person name="Nonneman D.J."/>
            <person name="O'Connor R.E."/>
            <person name="Phillippy A.M."/>
            <person name="Rohrer G.A."/>
            <person name="Rosen B.D."/>
            <person name="Rund L.A."/>
            <person name="Sargent C.A."/>
            <person name="Schook L.B."/>
            <person name="Schroeder S.G."/>
            <person name="Schwartz A.S."/>
            <person name="Skinner B.M."/>
            <person name="Talbot R."/>
            <person name="Tseng E."/>
            <person name="Tuggle C.K."/>
            <person name="Watson M."/>
            <person name="Smith T.P.L."/>
            <person name="Archibald A.L."/>
        </authorList>
    </citation>
    <scope>NUCLEOTIDE SEQUENCE [LARGE SCALE GENOMIC DNA]</scope>
    <source>
        <strain evidence="25">Duroc</strain>
    </source>
</reference>
<dbReference type="GO" id="GO:0043269">
    <property type="term" value="P:regulation of monoatomic ion transport"/>
    <property type="evidence" value="ECO:0007669"/>
    <property type="project" value="InterPro"/>
</dbReference>
<reference evidence="25" key="4">
    <citation type="submission" date="2025-09" db="UniProtKB">
        <authorList>
            <consortium name="Ensembl"/>
        </authorList>
    </citation>
    <scope>IDENTIFICATION</scope>
</reference>
<comment type="function">
    <text evidence="22">Associates with and regulates the activity of the sodium/potassium-transporting ATPase (NKA) which transports Na(+) out of the cell and K(+) into the cell. Inhibits NKA activity in its unphosphorylated state and stimulates activity when phosphorylated. Reduces glutathionylation of the NKA beta-1 subunit ATP1B1, thus reversing glutathionylation-mediated inhibition of ATP1B1. Contributes to female sexual development by maintaining the excitability of neurons which secrete gonadotropin-releasing hormone.</text>
</comment>
<dbReference type="GO" id="GO:0030315">
    <property type="term" value="C:T-tubule"/>
    <property type="evidence" value="ECO:0007669"/>
    <property type="project" value="UniProtKB-SubCell"/>
</dbReference>
<dbReference type="GO" id="GO:0006813">
    <property type="term" value="P:potassium ion transport"/>
    <property type="evidence" value="ECO:0007669"/>
    <property type="project" value="UniProtKB-KW"/>
</dbReference>
<comment type="subcellular location">
    <subcellularLocation>
        <location evidence="1">Apical cell membrane</location>
        <topology evidence="1">Single-pass type I membrane protein</topology>
    </subcellularLocation>
    <subcellularLocation>
        <location evidence="20">Cell membrane</location>
        <location evidence="20">Sarcolemma</location>
        <location evidence="20">T-tubule</location>
    </subcellularLocation>
    <subcellularLocation>
        <location evidence="21">Cell membrane</location>
        <location evidence="21">Sarcolemma</location>
        <topology evidence="21">Single-pass type I membrane protein</topology>
    </subcellularLocation>
    <subcellularLocation>
        <location evidence="2">Membrane</location>
        <location evidence="2">Caveola</location>
    </subcellularLocation>
</comment>
<evidence type="ECO:0000256" key="15">
    <source>
        <dbReference type="ARBA" id="ARBA00023136"/>
    </source>
</evidence>
<reference evidence="26" key="1">
    <citation type="submission" date="2009-11" db="EMBL/GenBank/DDBJ databases">
        <authorList>
            <consortium name="Porcine genome sequencing project"/>
        </authorList>
    </citation>
    <scope>NUCLEOTIDE SEQUENCE [LARGE SCALE GENOMIC DNA]</scope>
    <source>
        <strain evidence="26">Duroc</strain>
    </source>
</reference>
<dbReference type="PANTHER" id="PTHR14132:SF12">
    <property type="entry name" value="PHOSPHOLEMMAN"/>
    <property type="match status" value="1"/>
</dbReference>
<dbReference type="FunFam" id="1.20.5.780:FF:000002">
    <property type="entry name" value="FXYD domain-containing ion transport regulator"/>
    <property type="match status" value="1"/>
</dbReference>
<feature type="signal peptide" evidence="23">
    <location>
        <begin position="1"/>
        <end position="20"/>
    </location>
</feature>
<keyword evidence="8" id="KW-0740">Sodium/potassium transport</keyword>
<reference evidence="25" key="3">
    <citation type="submission" date="2025-08" db="UniProtKB">
        <authorList>
            <consortium name="Ensembl"/>
        </authorList>
    </citation>
    <scope>IDENTIFICATION</scope>
</reference>
<dbReference type="GO" id="GO:0005901">
    <property type="term" value="C:caveola"/>
    <property type="evidence" value="ECO:0007669"/>
    <property type="project" value="UniProtKB-SubCell"/>
</dbReference>
<feature type="region of interest" description="Disordered" evidence="24">
    <location>
        <begin position="152"/>
        <end position="238"/>
    </location>
</feature>
<keyword evidence="27" id="KW-1267">Proteomics identification</keyword>
<dbReference type="PROSITE" id="PS01310">
    <property type="entry name" value="FXYD"/>
    <property type="match status" value="1"/>
</dbReference>
<evidence type="ECO:0000256" key="19">
    <source>
        <dbReference type="ARBA" id="ARBA00023288"/>
    </source>
</evidence>
<keyword evidence="6" id="KW-0633">Potassium transport</keyword>
<dbReference type="GO" id="GO:0006814">
    <property type="term" value="P:sodium ion transport"/>
    <property type="evidence" value="ECO:0007669"/>
    <property type="project" value="UniProtKB-KW"/>
</dbReference>
<evidence type="ECO:0000256" key="20">
    <source>
        <dbReference type="ARBA" id="ARBA00024012"/>
    </source>
</evidence>
<evidence type="ECO:0000256" key="6">
    <source>
        <dbReference type="ARBA" id="ARBA00022538"/>
    </source>
</evidence>
<evidence type="ECO:0000256" key="4">
    <source>
        <dbReference type="ARBA" id="ARBA00022448"/>
    </source>
</evidence>
<keyword evidence="15 23" id="KW-0472">Membrane</keyword>
<evidence type="ECO:0000256" key="2">
    <source>
        <dbReference type="ARBA" id="ARBA00004345"/>
    </source>
</evidence>
<keyword evidence="18" id="KW-0318">Glutathionylation</keyword>
<evidence type="ECO:0000256" key="22">
    <source>
        <dbReference type="ARBA" id="ARBA00045339"/>
    </source>
</evidence>
<gene>
    <name evidence="25" type="primary">FXYD7</name>
</gene>
<dbReference type="AlphaFoldDB" id="A0A5G2QF78"/>
<evidence type="ECO:0007829" key="27">
    <source>
        <dbReference type="PeptideAtlas" id="A0A5G2QF78"/>
    </source>
</evidence>
<keyword evidence="4 23" id="KW-0813">Transport</keyword>
<dbReference type="InterPro" id="IPR047297">
    <property type="entry name" value="FXYD_motif"/>
</dbReference>
<dbReference type="Gene3D" id="1.20.5.780">
    <property type="entry name" value="Single helix bin"/>
    <property type="match status" value="1"/>
</dbReference>
<keyword evidence="13" id="KW-0915">Sodium</keyword>
<dbReference type="PANTHER" id="PTHR14132">
    <property type="entry name" value="SODIUM/POTASSIUM-TRANSPORTING ATPASE SUBUNIT GAMMA"/>
    <property type="match status" value="1"/>
</dbReference>
<keyword evidence="16" id="KW-0564">Palmitate</keyword>
<evidence type="ECO:0000256" key="10">
    <source>
        <dbReference type="ARBA" id="ARBA00022729"/>
    </source>
</evidence>
<dbReference type="InterPro" id="IPR000272">
    <property type="entry name" value="Ion-transport_regulator_FXYD"/>
</dbReference>
<dbReference type="GO" id="GO:0099106">
    <property type="term" value="F:ion channel regulator activity"/>
    <property type="evidence" value="ECO:0007669"/>
    <property type="project" value="InterPro"/>
</dbReference>
<keyword evidence="10 23" id="KW-0732">Signal</keyword>